<dbReference type="InterPro" id="IPR011990">
    <property type="entry name" value="TPR-like_helical_dom_sf"/>
</dbReference>
<evidence type="ECO:0000313" key="1">
    <source>
        <dbReference type="EMBL" id="CAK9121366.1"/>
    </source>
</evidence>
<accession>A0ABP0T5K1</accession>
<sequence>MLATKKYYEIITLLEPRLANLVNNEQKQENKVIYFCRYNLSVAYNNTGKLSLAEEQLLRILKDRPNDSDSIYSLFNIYLLNERATEAKNLIKNAPKDIKILTEMSFNLAEITKAKLNLINQDNLSKDSKEQFRCFQYIAKYNKYSTSEKILNEKNLKDELIKISNSISGSTLLSTTALYTK</sequence>
<gene>
    <name evidence="1" type="ORF">OB144RH_06215</name>
</gene>
<protein>
    <submittedName>
        <fullName evidence="1">Epsilon-coat protein</fullName>
    </submittedName>
</protein>
<reference evidence="1 2" key="1">
    <citation type="submission" date="2024-02" db="EMBL/GenBank/DDBJ databases">
        <authorList>
            <person name="Nijsse B."/>
            <person name="Sprong H."/>
        </authorList>
    </citation>
    <scope>NUCLEOTIDE SEQUENCE [LARGE SCALE GENOMIC DNA]</scope>
    <source>
        <strain evidence="1">OB144</strain>
    </source>
</reference>
<proteinExistence type="predicted"/>
<dbReference type="SUPFAM" id="SSF48452">
    <property type="entry name" value="TPR-like"/>
    <property type="match status" value="1"/>
</dbReference>
<dbReference type="Gene3D" id="1.25.40.10">
    <property type="entry name" value="Tetratricopeptide repeat domain"/>
    <property type="match status" value="1"/>
</dbReference>
<dbReference type="Proteomes" id="UP001642485">
    <property type="component" value="Chromosome"/>
</dbReference>
<dbReference type="RefSeq" id="WP_010423137.1">
    <property type="nucleotide sequence ID" value="NZ_OZ018776.1"/>
</dbReference>
<name>A0ABP0T5K1_RICHE</name>
<dbReference type="EMBL" id="OZ018776">
    <property type="protein sequence ID" value="CAK9121366.1"/>
    <property type="molecule type" value="Genomic_DNA"/>
</dbReference>
<keyword evidence="2" id="KW-1185">Reference proteome</keyword>
<organism evidence="1 2">
    <name type="scientific">Rickettsia helvetica</name>
    <dbReference type="NCBI Taxonomy" id="35789"/>
    <lineage>
        <taxon>Bacteria</taxon>
        <taxon>Pseudomonadati</taxon>
        <taxon>Pseudomonadota</taxon>
        <taxon>Alphaproteobacteria</taxon>
        <taxon>Rickettsiales</taxon>
        <taxon>Rickettsiaceae</taxon>
        <taxon>Rickettsieae</taxon>
        <taxon>Rickettsia</taxon>
        <taxon>spotted fever group</taxon>
    </lineage>
</organism>
<evidence type="ECO:0000313" key="2">
    <source>
        <dbReference type="Proteomes" id="UP001642485"/>
    </source>
</evidence>